<feature type="region of interest" description="Disordered" evidence="1">
    <location>
        <begin position="151"/>
        <end position="179"/>
    </location>
</feature>
<dbReference type="EMBL" id="NJET01000002">
    <property type="protein sequence ID" value="PHH67229.1"/>
    <property type="molecule type" value="Genomic_DNA"/>
</dbReference>
<dbReference type="AlphaFoldDB" id="A0A2C5XCF2"/>
<dbReference type="Proteomes" id="UP000226192">
    <property type="component" value="Unassembled WGS sequence"/>
</dbReference>
<feature type="region of interest" description="Disordered" evidence="1">
    <location>
        <begin position="1"/>
        <end position="139"/>
    </location>
</feature>
<name>A0A2C5XCF2_9HYPO</name>
<comment type="caution">
    <text evidence="2">The sequence shown here is derived from an EMBL/GenBank/DDBJ whole genome shotgun (WGS) entry which is preliminary data.</text>
</comment>
<organism evidence="2 3">
    <name type="scientific">Ophiocordyceps australis</name>
    <dbReference type="NCBI Taxonomy" id="1399860"/>
    <lineage>
        <taxon>Eukaryota</taxon>
        <taxon>Fungi</taxon>
        <taxon>Dikarya</taxon>
        <taxon>Ascomycota</taxon>
        <taxon>Pezizomycotina</taxon>
        <taxon>Sordariomycetes</taxon>
        <taxon>Hypocreomycetidae</taxon>
        <taxon>Hypocreales</taxon>
        <taxon>Ophiocordycipitaceae</taxon>
        <taxon>Ophiocordyceps</taxon>
    </lineage>
</organism>
<keyword evidence="3" id="KW-1185">Reference proteome</keyword>
<accession>A0A2C5XCF2</accession>
<evidence type="ECO:0000313" key="3">
    <source>
        <dbReference type="Proteomes" id="UP000226192"/>
    </source>
</evidence>
<feature type="compositionally biased region" description="Low complexity" evidence="1">
    <location>
        <begin position="164"/>
        <end position="175"/>
    </location>
</feature>
<proteinExistence type="predicted"/>
<evidence type="ECO:0000313" key="2">
    <source>
        <dbReference type="EMBL" id="PHH67229.1"/>
    </source>
</evidence>
<gene>
    <name evidence="2" type="ORF">CDD81_2998</name>
</gene>
<protein>
    <submittedName>
        <fullName evidence="2">Uncharacterized protein</fullName>
    </submittedName>
</protein>
<reference evidence="2 3" key="1">
    <citation type="submission" date="2017-06" db="EMBL/GenBank/DDBJ databases">
        <title>Ant-infecting Ophiocordyceps genomes reveal a high diversity of potential behavioral manipulation genes and a possible major role for enterotoxins.</title>
        <authorList>
            <person name="De Bekker C."/>
            <person name="Evans H.C."/>
            <person name="Brachmann A."/>
            <person name="Hughes D.P."/>
        </authorList>
    </citation>
    <scope>NUCLEOTIDE SEQUENCE [LARGE SCALE GENOMIC DNA]</scope>
    <source>
        <strain evidence="2 3">Map64</strain>
    </source>
</reference>
<evidence type="ECO:0000256" key="1">
    <source>
        <dbReference type="SAM" id="MobiDB-lite"/>
    </source>
</evidence>
<sequence length="312" mass="33913">MDTQQPRVPMGGLSPQGSSKPLLEGPVHSTRPHTSEGRRSPLPPGPPRSPNLQQPKYRPDPSRPMPQQALGGALLPQGRGYPSQGPPGYGPASHAGYAPFPGAAPPPGGAYGRGGPPQNAGSFQRKPLPSKPHQSLTPNDIIEHYVYDTQKGTDTRRPLPPPGHQQRYGAGAQQGFYGGGSADGHREVDLLTMGLLQYFASQLLLRLMALILVMAKSLDLTLSTTGPPLLDYDHWNSMLVTQDRVQKVQLSAWRRGKQEALMGQCKANLLLLNSMHSRELLECRRGTMHRLQLLVLEALGDLDQERLVLSLP</sequence>
<dbReference type="STRING" id="1399860.A0A2C5XCF2"/>